<organism evidence="2 3">
    <name type="scientific">Gigaspora margarita</name>
    <dbReference type="NCBI Taxonomy" id="4874"/>
    <lineage>
        <taxon>Eukaryota</taxon>
        <taxon>Fungi</taxon>
        <taxon>Fungi incertae sedis</taxon>
        <taxon>Mucoromycota</taxon>
        <taxon>Glomeromycotina</taxon>
        <taxon>Glomeromycetes</taxon>
        <taxon>Diversisporales</taxon>
        <taxon>Gigasporaceae</taxon>
        <taxon>Gigaspora</taxon>
    </lineage>
</organism>
<proteinExistence type="predicted"/>
<feature type="compositionally biased region" description="Basic and acidic residues" evidence="1">
    <location>
        <begin position="22"/>
        <end position="32"/>
    </location>
</feature>
<keyword evidence="3" id="KW-1185">Reference proteome</keyword>
<comment type="caution">
    <text evidence="2">The sequence shown here is derived from an EMBL/GenBank/DDBJ whole genome shotgun (WGS) entry which is preliminary data.</text>
</comment>
<protein>
    <submittedName>
        <fullName evidence="2">7145_t:CDS:1</fullName>
    </submittedName>
</protein>
<evidence type="ECO:0000313" key="2">
    <source>
        <dbReference type="EMBL" id="CAG8481046.1"/>
    </source>
</evidence>
<feature type="compositionally biased region" description="Polar residues" evidence="1">
    <location>
        <begin position="33"/>
        <end position="48"/>
    </location>
</feature>
<reference evidence="2 3" key="1">
    <citation type="submission" date="2021-06" db="EMBL/GenBank/DDBJ databases">
        <authorList>
            <person name="Kallberg Y."/>
            <person name="Tangrot J."/>
            <person name="Rosling A."/>
        </authorList>
    </citation>
    <scope>NUCLEOTIDE SEQUENCE [LARGE SCALE GENOMIC DNA]</scope>
    <source>
        <strain evidence="2 3">120-4 pot B 10/14</strain>
    </source>
</reference>
<sequence>MERKVHSNNNTNNNTSYIAKSTNDDMKNHDPASKNNTKAINTCQRRFS</sequence>
<dbReference type="EMBL" id="CAJVQB010000305">
    <property type="protein sequence ID" value="CAG8481046.1"/>
    <property type="molecule type" value="Genomic_DNA"/>
</dbReference>
<accession>A0ABM8VYS5</accession>
<name>A0ABM8VYS5_GIGMA</name>
<feature type="region of interest" description="Disordered" evidence="1">
    <location>
        <begin position="1"/>
        <end position="48"/>
    </location>
</feature>
<gene>
    <name evidence="2" type="ORF">GMARGA_LOCUS1240</name>
</gene>
<evidence type="ECO:0000313" key="3">
    <source>
        <dbReference type="Proteomes" id="UP000789901"/>
    </source>
</evidence>
<evidence type="ECO:0000256" key="1">
    <source>
        <dbReference type="SAM" id="MobiDB-lite"/>
    </source>
</evidence>
<dbReference type="Proteomes" id="UP000789901">
    <property type="component" value="Unassembled WGS sequence"/>
</dbReference>